<name>A0ABW4NDQ6_9SPHN</name>
<dbReference type="InterPro" id="IPR021393">
    <property type="entry name" value="DUF3034"/>
</dbReference>
<keyword evidence="3" id="KW-1185">Reference proteome</keyword>
<gene>
    <name evidence="2" type="ORF">ACFSC3_11930</name>
</gene>
<accession>A0ABW4NDQ6</accession>
<keyword evidence="1" id="KW-0732">Signal</keyword>
<feature type="chain" id="PRO_5045968950" evidence="1">
    <location>
        <begin position="24"/>
        <end position="291"/>
    </location>
</feature>
<dbReference type="EMBL" id="JBHUFC010000003">
    <property type="protein sequence ID" value="MFD1788282.1"/>
    <property type="molecule type" value="Genomic_DNA"/>
</dbReference>
<reference evidence="3" key="1">
    <citation type="journal article" date="2019" name="Int. J. Syst. Evol. Microbiol.">
        <title>The Global Catalogue of Microorganisms (GCM) 10K type strain sequencing project: providing services to taxonomists for standard genome sequencing and annotation.</title>
        <authorList>
            <consortium name="The Broad Institute Genomics Platform"/>
            <consortium name="The Broad Institute Genome Sequencing Center for Infectious Disease"/>
            <person name="Wu L."/>
            <person name="Ma J."/>
        </authorList>
    </citation>
    <scope>NUCLEOTIDE SEQUENCE [LARGE SCALE GENOMIC DNA]</scope>
    <source>
        <strain evidence="3">Q85</strain>
    </source>
</reference>
<proteinExistence type="predicted"/>
<feature type="signal peptide" evidence="1">
    <location>
        <begin position="1"/>
        <end position="23"/>
    </location>
</feature>
<evidence type="ECO:0000313" key="3">
    <source>
        <dbReference type="Proteomes" id="UP001597283"/>
    </source>
</evidence>
<dbReference type="Pfam" id="PF11231">
    <property type="entry name" value="DUF3034"/>
    <property type="match status" value="1"/>
</dbReference>
<comment type="caution">
    <text evidence="2">The sequence shown here is derived from an EMBL/GenBank/DDBJ whole genome shotgun (WGS) entry which is preliminary data.</text>
</comment>
<evidence type="ECO:0000313" key="2">
    <source>
        <dbReference type="EMBL" id="MFD1788282.1"/>
    </source>
</evidence>
<dbReference type="Proteomes" id="UP001597283">
    <property type="component" value="Unassembled WGS sequence"/>
</dbReference>
<organism evidence="2 3">
    <name type="scientific">Sphingomonas floccifaciens</name>
    <dbReference type="NCBI Taxonomy" id="1844115"/>
    <lineage>
        <taxon>Bacteria</taxon>
        <taxon>Pseudomonadati</taxon>
        <taxon>Pseudomonadota</taxon>
        <taxon>Alphaproteobacteria</taxon>
        <taxon>Sphingomonadales</taxon>
        <taxon>Sphingomonadaceae</taxon>
        <taxon>Sphingomonas</taxon>
    </lineage>
</organism>
<protein>
    <submittedName>
        <fullName evidence="2">DUF3034 family protein</fullName>
    </submittedName>
</protein>
<sequence>MNTRALLCLSTLCATVLALPAAAQGLGAPGKLLLTNGISTIEGSAGGGLTPWAVIAGNATRDGIGGQASATIAALPDYDFISLSAAIGAWDRVEISVARQVFDTNRVGGALGLGNDFKFDQNVFGAKVRVAGDVVYDPAWMPAIAVGVQHKDSLDDAIIRAVGARHGAGTDYYVTATKLFLDWSLLANVTVRATKANQGGLLGHGGALGDAHRLQVEGSLAYQFSRRLVVGAEYRTKPSNLAIAREDDWADAFVAYGLNRHVTATIAYTELGSIATFDKQRGMLFQLQSSF</sequence>
<evidence type="ECO:0000256" key="1">
    <source>
        <dbReference type="SAM" id="SignalP"/>
    </source>
</evidence>